<dbReference type="GeneID" id="20818126"/>
<dbReference type="PANTHER" id="PTHR16199">
    <property type="entry name" value="CONDENSIN-2 COMPLEX SUBUNIT G2"/>
    <property type="match status" value="1"/>
</dbReference>
<dbReference type="GO" id="GO:0000796">
    <property type="term" value="C:condensin complex"/>
    <property type="evidence" value="ECO:0007669"/>
    <property type="project" value="TreeGrafter"/>
</dbReference>
<dbReference type="RefSeq" id="XP_009842767.1">
    <property type="nucleotide sequence ID" value="XM_009844465.1"/>
</dbReference>
<dbReference type="OrthoDB" id="10062843at2759"/>
<dbReference type="GO" id="GO:0000070">
    <property type="term" value="P:mitotic sister chromatid segregation"/>
    <property type="evidence" value="ECO:0007669"/>
    <property type="project" value="TreeGrafter"/>
</dbReference>
<dbReference type="SUPFAM" id="SSF48371">
    <property type="entry name" value="ARM repeat"/>
    <property type="match status" value="1"/>
</dbReference>
<accession>W4FJT1</accession>
<dbReference type="InterPro" id="IPR011989">
    <property type="entry name" value="ARM-like"/>
</dbReference>
<protein>
    <submittedName>
        <fullName evidence="1">Uncharacterized protein</fullName>
    </submittedName>
</protein>
<sequence length="961" mass="107016">MRPAMQKALVAMAKDGHCKEFLRVFAAECLSEKNEDHSLEWKEGLDAMSTAQWQHLCEYMRLPLVDLHITACLTCLCWSLRDSLPTSVVFALSDVIVHLHGHLLQATPDAQDAIAQCCEAFWISHASRAEAVIPQLIPYLVVQALDGETVSAVKRLRDVQDALSLLDFEDTSSRLLKDLLLRCFVSPAFLKSNDGVAILSDLFHLDASFMDDIHETIRNQVPTQKKSVVKRYGLVYFKAWHTAYLNELPSLLKLEEDCIQPYLYHAIYVSTASLCTKLHALLEAFFEAKQVCDPMLYRLVEPMLWRGLSATNDQVRKQAAIVLFQGFPYQKFHLDGNKSASKEDTDALLQKQVDGMLLLVQDTSPATRVVAVHGLAKVLSLYWEVIPHESIQQFLFWLFELVQDTASTAVRVAVLQGLPLILDNHLSHAVLKSLLPKLAPYLNDKQETVRAAFCRLLVRVKSIRNMHFYDIAPVDSCLLRLVMDAARPSVAKPITNLFLRSYFPQGASDDAQVARTLSLIEEHPVASRVFYRHVVHFSSVGAVCKLVVLLLHFVSCQGGSDNSDLANGVVWVVVDLLESIQKPLMHSKRYADCRRFIQDQVHPDRLHTILESFSAYPSVVAGTWHVISHVPTSMKDQFVLRALDAMAEFECSSNKLLLVGVLQCLVRWGEALTFVDSLLDQLRPKRIHRTNVALLLVCLNELAKLCDLSDVASSLVVKLEQHWPTFQGQMEPTSAILYAKVVWTLHQLVVAGAAAAGDTPPPPMVLCAIYEWMSTLKKRKGPAAATSDQPSGDANGSEFRLEVVPVLCEAMFVALQSATAVTFMQRVLELAMDEPALNSQLLSLLVAVEVDLEDDILGALLAALLETNASSCVWLTQLPQSTGLCRCLWMLLKQDAHVGQAINATKWPEDALQRVLSVGLQQDEVLPLHVVQILKSCRSLDWATKVASPTVLGQLPNMLNT</sequence>
<dbReference type="VEuPathDB" id="FungiDB:H257_16130"/>
<reference evidence="1" key="1">
    <citation type="submission" date="2013-12" db="EMBL/GenBank/DDBJ databases">
        <title>The Genome Sequence of Aphanomyces astaci APO3.</title>
        <authorList>
            <consortium name="The Broad Institute Genomics Platform"/>
            <person name="Russ C."/>
            <person name="Tyler B."/>
            <person name="van West P."/>
            <person name="Dieguez-Uribeondo J."/>
            <person name="Young S.K."/>
            <person name="Zeng Q."/>
            <person name="Gargeya S."/>
            <person name="Fitzgerald M."/>
            <person name="Abouelleil A."/>
            <person name="Alvarado L."/>
            <person name="Chapman S.B."/>
            <person name="Gainer-Dewar J."/>
            <person name="Goldberg J."/>
            <person name="Griggs A."/>
            <person name="Gujja S."/>
            <person name="Hansen M."/>
            <person name="Howarth C."/>
            <person name="Imamovic A."/>
            <person name="Ireland A."/>
            <person name="Larimer J."/>
            <person name="McCowan C."/>
            <person name="Murphy C."/>
            <person name="Pearson M."/>
            <person name="Poon T.W."/>
            <person name="Priest M."/>
            <person name="Roberts A."/>
            <person name="Saif S."/>
            <person name="Shea T."/>
            <person name="Sykes S."/>
            <person name="Wortman J."/>
            <person name="Nusbaum C."/>
            <person name="Birren B."/>
        </authorList>
    </citation>
    <scope>NUCLEOTIDE SEQUENCE [LARGE SCALE GENOMIC DNA]</scope>
    <source>
        <strain evidence="1">APO3</strain>
    </source>
</reference>
<evidence type="ECO:0000313" key="1">
    <source>
        <dbReference type="EMBL" id="ETV67772.1"/>
    </source>
</evidence>
<dbReference type="AlphaFoldDB" id="W4FJT1"/>
<dbReference type="PANTHER" id="PTHR16199:SF4">
    <property type="entry name" value="CONDENSIN-2 COMPLEX SUBUNIT G2"/>
    <property type="match status" value="1"/>
</dbReference>
<dbReference type="GO" id="GO:0005634">
    <property type="term" value="C:nucleus"/>
    <property type="evidence" value="ECO:0007669"/>
    <property type="project" value="InterPro"/>
</dbReference>
<dbReference type="Pfam" id="PF12422">
    <property type="entry name" value="Condensin2nSMC"/>
    <property type="match status" value="1"/>
</dbReference>
<proteinExistence type="predicted"/>
<gene>
    <name evidence="1" type="ORF">H257_16130</name>
</gene>
<dbReference type="STRING" id="112090.W4FJT1"/>
<dbReference type="InterPro" id="IPR024741">
    <property type="entry name" value="Condensin2_G2"/>
</dbReference>
<organism evidence="1">
    <name type="scientific">Aphanomyces astaci</name>
    <name type="common">Crayfish plague agent</name>
    <dbReference type="NCBI Taxonomy" id="112090"/>
    <lineage>
        <taxon>Eukaryota</taxon>
        <taxon>Sar</taxon>
        <taxon>Stramenopiles</taxon>
        <taxon>Oomycota</taxon>
        <taxon>Saprolegniomycetes</taxon>
        <taxon>Saprolegniales</taxon>
        <taxon>Verrucalvaceae</taxon>
        <taxon>Aphanomyces</taxon>
    </lineage>
</organism>
<dbReference type="Gene3D" id="1.25.10.10">
    <property type="entry name" value="Leucine-rich Repeat Variant"/>
    <property type="match status" value="1"/>
</dbReference>
<dbReference type="EMBL" id="KI913193">
    <property type="protein sequence ID" value="ETV67772.1"/>
    <property type="molecule type" value="Genomic_DNA"/>
</dbReference>
<name>W4FJT1_APHAT</name>
<dbReference type="InterPro" id="IPR016024">
    <property type="entry name" value="ARM-type_fold"/>
</dbReference>